<comment type="caution">
    <text evidence="2">The sequence shown here is derived from an EMBL/GenBank/DDBJ whole genome shotgun (WGS) entry which is preliminary data.</text>
</comment>
<evidence type="ECO:0000313" key="4">
    <source>
        <dbReference type="Proteomes" id="UP001152797"/>
    </source>
</evidence>
<evidence type="ECO:0000313" key="3">
    <source>
        <dbReference type="EMBL" id="CAL4788205.1"/>
    </source>
</evidence>
<feature type="compositionally biased region" description="Basic and acidic residues" evidence="1">
    <location>
        <begin position="62"/>
        <end position="71"/>
    </location>
</feature>
<reference evidence="2" key="1">
    <citation type="submission" date="2022-10" db="EMBL/GenBank/DDBJ databases">
        <authorList>
            <person name="Chen Y."/>
            <person name="Dougan E. K."/>
            <person name="Chan C."/>
            <person name="Rhodes N."/>
            <person name="Thang M."/>
        </authorList>
    </citation>
    <scope>NUCLEOTIDE SEQUENCE</scope>
</reference>
<dbReference type="AlphaFoldDB" id="A0A9P1G5L8"/>
<reference evidence="3 4" key="2">
    <citation type="submission" date="2024-05" db="EMBL/GenBank/DDBJ databases">
        <authorList>
            <person name="Chen Y."/>
            <person name="Shah S."/>
            <person name="Dougan E. K."/>
            <person name="Thang M."/>
            <person name="Chan C."/>
        </authorList>
    </citation>
    <scope>NUCLEOTIDE SEQUENCE [LARGE SCALE GENOMIC DNA]</scope>
</reference>
<accession>A0A9P1G5L8</accession>
<gene>
    <name evidence="2" type="ORF">C1SCF055_LOCUS26979</name>
</gene>
<protein>
    <submittedName>
        <fullName evidence="2">Uncharacterized protein</fullName>
    </submittedName>
</protein>
<evidence type="ECO:0000256" key="1">
    <source>
        <dbReference type="SAM" id="MobiDB-lite"/>
    </source>
</evidence>
<dbReference type="EMBL" id="CAMXCT010002857">
    <property type="protein sequence ID" value="CAI4000893.1"/>
    <property type="molecule type" value="Genomic_DNA"/>
</dbReference>
<dbReference type="EMBL" id="CAMXCT020002857">
    <property type="protein sequence ID" value="CAL1154268.1"/>
    <property type="molecule type" value="Genomic_DNA"/>
</dbReference>
<name>A0A9P1G5L8_9DINO</name>
<feature type="region of interest" description="Disordered" evidence="1">
    <location>
        <begin position="52"/>
        <end position="71"/>
    </location>
</feature>
<keyword evidence="4" id="KW-1185">Reference proteome</keyword>
<organism evidence="2">
    <name type="scientific">Cladocopium goreaui</name>
    <dbReference type="NCBI Taxonomy" id="2562237"/>
    <lineage>
        <taxon>Eukaryota</taxon>
        <taxon>Sar</taxon>
        <taxon>Alveolata</taxon>
        <taxon>Dinophyceae</taxon>
        <taxon>Suessiales</taxon>
        <taxon>Symbiodiniaceae</taxon>
        <taxon>Cladocopium</taxon>
    </lineage>
</organism>
<evidence type="ECO:0000313" key="2">
    <source>
        <dbReference type="EMBL" id="CAI4000893.1"/>
    </source>
</evidence>
<proteinExistence type="predicted"/>
<dbReference type="Proteomes" id="UP001152797">
    <property type="component" value="Unassembled WGS sequence"/>
</dbReference>
<dbReference type="EMBL" id="CAMXCT030002857">
    <property type="protein sequence ID" value="CAL4788205.1"/>
    <property type="molecule type" value="Genomic_DNA"/>
</dbReference>
<sequence length="273" mass="30074">MMTVWKDIACGQAVRVGPTCNPHLKAEMEAELDALVAQEMSQVEEAEAPQDAHCPASQAAEDIPRPEADDENLRRCKKRRLQPGAMQSTKSLEAALVKEPDQCHSLLHQSNRMIAQIRSMKPEWPEQLVRVVACACILPHMRLCDGRCLRVHNGQCFLYHDCGAFQVSRGSPPEQTVARVKEFILQLEGLFRCLGGGVERTTPSIVEAVDSMEAERGGNIKAMLDSWIDAAIFMKQAQRARRLQQFDEDGEEQAGGIGIANAGGWAQSIATAL</sequence>